<evidence type="ECO:0000256" key="6">
    <source>
        <dbReference type="ARBA" id="ARBA00022801"/>
    </source>
</evidence>
<sequence length="410" mass="45822">MSKFGVHSECGKLRSVLVCRPGLAHKRLTPANCDGLLFDDVIWVERAQKDHAYFVEQMRGRGIEVIELHDALAQTMDDKAARAWVLDQKVKADNVGIGMLSDLRSWLEEMPSAQLAEHLIGGIAKFELPFDPKGLFGGYLDRSEFVLPPVPNSLFQRDPSCWIYEGVTLNPMYWPARRAETLILETVYKFHPYFAGKVNVWWGGSEQNHGPATLEGGDVMPIGNGVVLIGMGERTSPQAVVQVAKNVLGKEGGATRVIACQMPKSRAAMHLDTVFSFLDIDLLSVFPDVVDDIVCTSMYATDRPGEVRFERHEGRHLVDIVREALNLPEIRVIQTGGDAYQREREQWDDGNNVVALDRRVVVAYDRNTYTNRLMREHGVEVIEIPASELGRGRGGGHCMTCPVIRDEVKL</sequence>
<evidence type="ECO:0000256" key="1">
    <source>
        <dbReference type="ARBA" id="ARBA00004496"/>
    </source>
</evidence>
<dbReference type="EC" id="3.5.3.6" evidence="8"/>
<evidence type="ECO:0000256" key="8">
    <source>
        <dbReference type="HAMAP-Rule" id="MF_00242"/>
    </source>
</evidence>
<dbReference type="SUPFAM" id="SSF55909">
    <property type="entry name" value="Pentein"/>
    <property type="match status" value="1"/>
</dbReference>
<dbReference type="AlphaFoldDB" id="A0A0K6GT21"/>
<dbReference type="GO" id="GO:0005737">
    <property type="term" value="C:cytoplasm"/>
    <property type="evidence" value="ECO:0007669"/>
    <property type="project" value="UniProtKB-SubCell"/>
</dbReference>
<accession>A0A0K6GT21</accession>
<organism evidence="10 11">
    <name type="scientific">Gulbenkiania indica</name>
    <dbReference type="NCBI Taxonomy" id="375574"/>
    <lineage>
        <taxon>Bacteria</taxon>
        <taxon>Pseudomonadati</taxon>
        <taxon>Pseudomonadota</taxon>
        <taxon>Betaproteobacteria</taxon>
        <taxon>Neisseriales</taxon>
        <taxon>Chromobacteriaceae</taxon>
        <taxon>Gulbenkiania</taxon>
    </lineage>
</organism>
<evidence type="ECO:0000256" key="9">
    <source>
        <dbReference type="PIRSR" id="PIRSR006356-1"/>
    </source>
</evidence>
<feature type="active site" description="Amidino-cysteine intermediate" evidence="8 9">
    <location>
        <position position="398"/>
    </location>
</feature>
<comment type="subcellular location">
    <subcellularLocation>
        <location evidence="1 8">Cytoplasm</location>
    </subcellularLocation>
</comment>
<evidence type="ECO:0000256" key="7">
    <source>
        <dbReference type="ARBA" id="ARBA00049429"/>
    </source>
</evidence>
<dbReference type="InterPro" id="IPR003876">
    <property type="entry name" value="Arg_deiminase"/>
</dbReference>
<dbReference type="Pfam" id="PF02274">
    <property type="entry name" value="ADI"/>
    <property type="match status" value="1"/>
</dbReference>
<evidence type="ECO:0000256" key="3">
    <source>
        <dbReference type="ARBA" id="ARBA00010206"/>
    </source>
</evidence>
<evidence type="ECO:0000256" key="5">
    <source>
        <dbReference type="ARBA" id="ARBA00022503"/>
    </source>
</evidence>
<dbReference type="Proteomes" id="UP000243535">
    <property type="component" value="Unassembled WGS sequence"/>
</dbReference>
<dbReference type="PIRSF" id="PIRSF006356">
    <property type="entry name" value="Arg_deiminase"/>
    <property type="match status" value="1"/>
</dbReference>
<reference evidence="11" key="1">
    <citation type="submission" date="2015-08" db="EMBL/GenBank/DDBJ databases">
        <authorList>
            <person name="Varghese N."/>
        </authorList>
    </citation>
    <scope>NUCLEOTIDE SEQUENCE [LARGE SCALE GENOMIC DNA]</scope>
    <source>
        <strain evidence="11">DSM 17901</strain>
    </source>
</reference>
<dbReference type="UniPathway" id="UPA00254">
    <property type="reaction ID" value="UER00364"/>
</dbReference>
<dbReference type="OrthoDB" id="9807502at2"/>
<comment type="similarity">
    <text evidence="3 8">Belongs to the arginine deiminase family.</text>
</comment>
<dbReference type="Gene3D" id="3.75.10.10">
    <property type="entry name" value="L-arginine/glycine Amidinotransferase, Chain A"/>
    <property type="match status" value="1"/>
</dbReference>
<dbReference type="Gene3D" id="1.10.3930.10">
    <property type="entry name" value="Arginine deiminase"/>
    <property type="match status" value="1"/>
</dbReference>
<keyword evidence="6 8" id="KW-0378">Hydrolase</keyword>
<comment type="pathway">
    <text evidence="2 8">Amino-acid degradation; L-arginine degradation via ADI pathway; carbamoyl phosphate from L-arginine: step 1/2.</text>
</comment>
<evidence type="ECO:0000313" key="11">
    <source>
        <dbReference type="Proteomes" id="UP000243535"/>
    </source>
</evidence>
<evidence type="ECO:0000256" key="4">
    <source>
        <dbReference type="ARBA" id="ARBA00022490"/>
    </source>
</evidence>
<dbReference type="PANTHER" id="PTHR47271:SF3">
    <property type="entry name" value="ARGININE DEIMINASE"/>
    <property type="match status" value="1"/>
</dbReference>
<dbReference type="PANTHER" id="PTHR47271">
    <property type="entry name" value="ARGININE DEIMINASE"/>
    <property type="match status" value="1"/>
</dbReference>
<dbReference type="GO" id="GO:0016990">
    <property type="term" value="F:arginine deiminase activity"/>
    <property type="evidence" value="ECO:0007669"/>
    <property type="project" value="UniProtKB-UniRule"/>
</dbReference>
<comment type="catalytic activity">
    <reaction evidence="7 8">
        <text>L-arginine + H2O = L-citrulline + NH4(+)</text>
        <dbReference type="Rhea" id="RHEA:19597"/>
        <dbReference type="ChEBI" id="CHEBI:15377"/>
        <dbReference type="ChEBI" id="CHEBI:28938"/>
        <dbReference type="ChEBI" id="CHEBI:32682"/>
        <dbReference type="ChEBI" id="CHEBI:57743"/>
        <dbReference type="EC" id="3.5.3.6"/>
    </reaction>
</comment>
<keyword evidence="5 8" id="KW-0056">Arginine metabolism</keyword>
<dbReference type="HAMAP" id="MF_00242">
    <property type="entry name" value="Arg_deiminase"/>
    <property type="match status" value="1"/>
</dbReference>
<proteinExistence type="inferred from homology"/>
<keyword evidence="11" id="KW-1185">Reference proteome</keyword>
<dbReference type="RefSeq" id="WP_055433184.1">
    <property type="nucleotide sequence ID" value="NZ_CYHA01000001.1"/>
</dbReference>
<dbReference type="EMBL" id="CYHA01000001">
    <property type="protein sequence ID" value="CUA81651.1"/>
    <property type="molecule type" value="Genomic_DNA"/>
</dbReference>
<name>A0A0K6GT21_9NEIS</name>
<protein>
    <recommendedName>
        <fullName evidence="8">Arginine deiminase</fullName>
        <shortName evidence="8">ADI</shortName>
        <ecNumber evidence="8">3.5.3.6</ecNumber>
    </recommendedName>
    <alternativeName>
        <fullName evidence="8">Arginine dihydrolase</fullName>
        <shortName evidence="8">AD</shortName>
    </alternativeName>
</protein>
<gene>
    <name evidence="8" type="primary">arcA</name>
    <name evidence="10" type="ORF">Ga0061063_0494</name>
</gene>
<dbReference type="GO" id="GO:0019546">
    <property type="term" value="P:L-arginine deiminase pathway"/>
    <property type="evidence" value="ECO:0007669"/>
    <property type="project" value="TreeGrafter"/>
</dbReference>
<evidence type="ECO:0000313" key="10">
    <source>
        <dbReference type="EMBL" id="CUA81651.1"/>
    </source>
</evidence>
<dbReference type="NCBIfam" id="NF002381">
    <property type="entry name" value="PRK01388.1"/>
    <property type="match status" value="1"/>
</dbReference>
<dbReference type="PRINTS" id="PR01466">
    <property type="entry name" value="ARGDEIMINASE"/>
</dbReference>
<dbReference type="STRING" id="375574.GCA_001418035_00293"/>
<keyword evidence="4 8" id="KW-0963">Cytoplasm</keyword>
<evidence type="ECO:0000256" key="2">
    <source>
        <dbReference type="ARBA" id="ARBA00005213"/>
    </source>
</evidence>